<keyword evidence="2" id="KW-0560">Oxidoreductase</keyword>
<dbReference type="InterPro" id="IPR013107">
    <property type="entry name" value="Acyl-CoA_DH_C"/>
</dbReference>
<evidence type="ECO:0000256" key="2">
    <source>
        <dbReference type="ARBA" id="ARBA00023002"/>
    </source>
</evidence>
<dbReference type="InterPro" id="IPR009100">
    <property type="entry name" value="AcylCoA_DH/oxidase_NM_dom_sf"/>
</dbReference>
<keyword evidence="6" id="KW-1185">Reference proteome</keyword>
<evidence type="ECO:0000259" key="3">
    <source>
        <dbReference type="Pfam" id="PF02771"/>
    </source>
</evidence>
<dbReference type="Gene3D" id="1.20.140.10">
    <property type="entry name" value="Butyryl-CoA Dehydrogenase, subunit A, domain 3"/>
    <property type="match status" value="1"/>
</dbReference>
<dbReference type="Pfam" id="PF08028">
    <property type="entry name" value="Acyl-CoA_dh_2"/>
    <property type="match status" value="1"/>
</dbReference>
<dbReference type="Pfam" id="PF02771">
    <property type="entry name" value="Acyl-CoA_dh_N"/>
    <property type="match status" value="1"/>
</dbReference>
<evidence type="ECO:0000256" key="1">
    <source>
        <dbReference type="ARBA" id="ARBA00022630"/>
    </source>
</evidence>
<feature type="domain" description="Acyl-CoA dehydrogenase C-terminal" evidence="4">
    <location>
        <begin position="259"/>
        <end position="401"/>
    </location>
</feature>
<reference evidence="6" key="1">
    <citation type="journal article" date="2017" name="Genome Biol.">
        <title>Comparative genomics reveals high biological diversity and specific adaptations in the industrially and medically important fungal genus Aspergillus.</title>
        <authorList>
            <person name="de Vries R.P."/>
            <person name="Riley R."/>
            <person name="Wiebenga A."/>
            <person name="Aguilar-Osorio G."/>
            <person name="Amillis S."/>
            <person name="Uchima C.A."/>
            <person name="Anderluh G."/>
            <person name="Asadollahi M."/>
            <person name="Askin M."/>
            <person name="Barry K."/>
            <person name="Battaglia E."/>
            <person name="Bayram O."/>
            <person name="Benocci T."/>
            <person name="Braus-Stromeyer S.A."/>
            <person name="Caldana C."/>
            <person name="Canovas D."/>
            <person name="Cerqueira G.C."/>
            <person name="Chen F."/>
            <person name="Chen W."/>
            <person name="Choi C."/>
            <person name="Clum A."/>
            <person name="Dos Santos R.A."/>
            <person name="Damasio A.R."/>
            <person name="Diallinas G."/>
            <person name="Emri T."/>
            <person name="Fekete E."/>
            <person name="Flipphi M."/>
            <person name="Freyberg S."/>
            <person name="Gallo A."/>
            <person name="Gournas C."/>
            <person name="Habgood R."/>
            <person name="Hainaut M."/>
            <person name="Harispe M.L."/>
            <person name="Henrissat B."/>
            <person name="Hilden K.S."/>
            <person name="Hope R."/>
            <person name="Hossain A."/>
            <person name="Karabika E."/>
            <person name="Karaffa L."/>
            <person name="Karanyi Z."/>
            <person name="Krasevec N."/>
            <person name="Kuo A."/>
            <person name="Kusch H."/>
            <person name="LaButti K."/>
            <person name="Lagendijk E.L."/>
            <person name="Lapidus A."/>
            <person name="Levasseur A."/>
            <person name="Lindquist E."/>
            <person name="Lipzen A."/>
            <person name="Logrieco A.F."/>
            <person name="MacCabe A."/>
            <person name="Maekelae M.R."/>
            <person name="Malavazi I."/>
            <person name="Melin P."/>
            <person name="Meyer V."/>
            <person name="Mielnichuk N."/>
            <person name="Miskei M."/>
            <person name="Molnar A.P."/>
            <person name="Mule G."/>
            <person name="Ngan C.Y."/>
            <person name="Orejas M."/>
            <person name="Orosz E."/>
            <person name="Ouedraogo J.P."/>
            <person name="Overkamp K.M."/>
            <person name="Park H.-S."/>
            <person name="Perrone G."/>
            <person name="Piumi F."/>
            <person name="Punt P.J."/>
            <person name="Ram A.F."/>
            <person name="Ramon A."/>
            <person name="Rauscher S."/>
            <person name="Record E."/>
            <person name="Riano-Pachon D.M."/>
            <person name="Robert V."/>
            <person name="Roehrig J."/>
            <person name="Ruller R."/>
            <person name="Salamov A."/>
            <person name="Salih N.S."/>
            <person name="Samson R.A."/>
            <person name="Sandor E."/>
            <person name="Sanguinetti M."/>
            <person name="Schuetze T."/>
            <person name="Sepcic K."/>
            <person name="Shelest E."/>
            <person name="Sherlock G."/>
            <person name="Sophianopoulou V."/>
            <person name="Squina F.M."/>
            <person name="Sun H."/>
            <person name="Susca A."/>
            <person name="Todd R.B."/>
            <person name="Tsang A."/>
            <person name="Unkles S.E."/>
            <person name="van de Wiele N."/>
            <person name="van Rossen-Uffink D."/>
            <person name="Oliveira J.V."/>
            <person name="Vesth T.C."/>
            <person name="Visser J."/>
            <person name="Yu J.-H."/>
            <person name="Zhou M."/>
            <person name="Andersen M.R."/>
            <person name="Archer D.B."/>
            <person name="Baker S.E."/>
            <person name="Benoit I."/>
            <person name="Brakhage A.A."/>
            <person name="Braus G.H."/>
            <person name="Fischer R."/>
            <person name="Frisvad J.C."/>
            <person name="Goldman G.H."/>
            <person name="Houbraken J."/>
            <person name="Oakley B."/>
            <person name="Pocsi I."/>
            <person name="Scazzocchio C."/>
            <person name="Seiboth B."/>
            <person name="vanKuyk P.A."/>
            <person name="Wortman J."/>
            <person name="Dyer P.S."/>
            <person name="Grigoriev I.V."/>
        </authorList>
    </citation>
    <scope>NUCLEOTIDE SEQUENCE [LARGE SCALE GENOMIC DNA]</scope>
    <source>
        <strain evidence="6">CBS 506.65</strain>
    </source>
</reference>
<dbReference type="PANTHER" id="PTHR43884">
    <property type="entry name" value="ACYL-COA DEHYDROGENASE"/>
    <property type="match status" value="1"/>
</dbReference>
<dbReference type="FunFam" id="1.10.540.10:FF:000025">
    <property type="entry name" value="Related to Dibenzothiophene desulfurization enzyme C"/>
    <property type="match status" value="1"/>
</dbReference>
<dbReference type="PANTHER" id="PTHR43884:SF12">
    <property type="entry name" value="ISOVALERYL-COA DEHYDROGENASE, MITOCHONDRIAL-RELATED"/>
    <property type="match status" value="1"/>
</dbReference>
<name>A0A1L9SK01_9EURO</name>
<dbReference type="Gene3D" id="2.40.110.10">
    <property type="entry name" value="Butyryl-CoA Dehydrogenase, subunit A, domain 2"/>
    <property type="match status" value="1"/>
</dbReference>
<organism evidence="5 6">
    <name type="scientific">Penicilliopsis zonata CBS 506.65</name>
    <dbReference type="NCBI Taxonomy" id="1073090"/>
    <lineage>
        <taxon>Eukaryota</taxon>
        <taxon>Fungi</taxon>
        <taxon>Dikarya</taxon>
        <taxon>Ascomycota</taxon>
        <taxon>Pezizomycotina</taxon>
        <taxon>Eurotiomycetes</taxon>
        <taxon>Eurotiomycetidae</taxon>
        <taxon>Eurotiales</taxon>
        <taxon>Aspergillaceae</taxon>
        <taxon>Penicilliopsis</taxon>
    </lineage>
</organism>
<gene>
    <name evidence="5" type="ORF">ASPZODRAFT_151044</name>
</gene>
<dbReference type="AlphaFoldDB" id="A0A1L9SK01"/>
<dbReference type="PIRSF" id="PIRSF016578">
    <property type="entry name" value="HsaA"/>
    <property type="match status" value="1"/>
</dbReference>
<dbReference type="FunFam" id="2.40.110.10:FF:000020">
    <property type="entry name" value="Putative acyl-CoA dehydrogenase YdbM"/>
    <property type="match status" value="1"/>
</dbReference>
<dbReference type="InterPro" id="IPR036250">
    <property type="entry name" value="AcylCo_DH-like_C"/>
</dbReference>
<evidence type="ECO:0000313" key="5">
    <source>
        <dbReference type="EMBL" id="OJJ47562.1"/>
    </source>
</evidence>
<feature type="domain" description="Acyl-CoA dehydrogenase/oxidase N-terminal" evidence="3">
    <location>
        <begin position="37"/>
        <end position="132"/>
    </location>
</feature>
<dbReference type="GO" id="GO:0008470">
    <property type="term" value="F:3-methylbutanoyl-CoA dehydrogenase activity"/>
    <property type="evidence" value="ECO:0007669"/>
    <property type="project" value="TreeGrafter"/>
</dbReference>
<dbReference type="STRING" id="1073090.A0A1L9SK01"/>
<dbReference type="GO" id="GO:0006552">
    <property type="term" value="P:L-leucine catabolic process"/>
    <property type="evidence" value="ECO:0007669"/>
    <property type="project" value="TreeGrafter"/>
</dbReference>
<keyword evidence="1" id="KW-0285">Flavoprotein</keyword>
<proteinExistence type="predicted"/>
<protein>
    <recommendedName>
        <fullName evidence="7">Acyl-CoA dehydrogenase C-terminal domain-containing protein</fullName>
    </recommendedName>
</protein>
<accession>A0A1L9SK01</accession>
<dbReference type="GeneID" id="34612160"/>
<dbReference type="InterPro" id="IPR037069">
    <property type="entry name" value="AcylCoA_DH/ox_N_sf"/>
</dbReference>
<dbReference type="GO" id="GO:0050660">
    <property type="term" value="F:flavin adenine dinucleotide binding"/>
    <property type="evidence" value="ECO:0007669"/>
    <property type="project" value="InterPro"/>
</dbReference>
<dbReference type="Proteomes" id="UP000184188">
    <property type="component" value="Unassembled WGS sequence"/>
</dbReference>
<evidence type="ECO:0008006" key="7">
    <source>
        <dbReference type="Google" id="ProtNLM"/>
    </source>
</evidence>
<dbReference type="InterPro" id="IPR013786">
    <property type="entry name" value="AcylCoA_DH/ox_N"/>
</dbReference>
<sequence>MTQEVPSTDPAVYNAYKEKWAVAPTTAPEWLTRAREVADVLATDAALRDQDNKSPVAEVTLLKHSGLLKILGPTKYGGGAQSWDVACKVVREVARGDGSIGMLLGYHLLWSTTANVVGTPEQADRLHERILTNNYFVGAAVNPRDDDLKITREGDEIIFNGFKGFTTGGAVSDLMVLEGVLEGTELHVFALVETRQPGLSFLHNWNNIGLRLTESGSVRISDVRAPWADALGYDAATQQPLPEILLIQYPSILLPTLQLIFCNFYLGIARGALETGKDYTTRTTRPWPYGGGETASTATDEFYILERYGKWLAHLRAAEALADRAGEELATLYARHAVDHAGLTAAERGELAEWVASVKVVATDVGLEVSSGVFEVTGARATSRKVGLDRFWRDIRTHTLHDPVAYKQRELGRYLLLGEYPAPSWYT</sequence>
<dbReference type="SUPFAM" id="SSF56645">
    <property type="entry name" value="Acyl-CoA dehydrogenase NM domain-like"/>
    <property type="match status" value="1"/>
</dbReference>
<dbReference type="VEuPathDB" id="FungiDB:ASPZODRAFT_151044"/>
<dbReference type="OrthoDB" id="5356974at2759"/>
<dbReference type="SUPFAM" id="SSF47203">
    <property type="entry name" value="Acyl-CoA dehydrogenase C-terminal domain-like"/>
    <property type="match status" value="1"/>
</dbReference>
<evidence type="ECO:0000259" key="4">
    <source>
        <dbReference type="Pfam" id="PF08028"/>
    </source>
</evidence>
<dbReference type="RefSeq" id="XP_022582072.1">
    <property type="nucleotide sequence ID" value="XM_022725695.1"/>
</dbReference>
<dbReference type="EMBL" id="KV878340">
    <property type="protein sequence ID" value="OJJ47562.1"/>
    <property type="molecule type" value="Genomic_DNA"/>
</dbReference>
<evidence type="ECO:0000313" key="6">
    <source>
        <dbReference type="Proteomes" id="UP000184188"/>
    </source>
</evidence>
<dbReference type="Gene3D" id="1.10.540.10">
    <property type="entry name" value="Acyl-CoA dehydrogenase/oxidase, N-terminal domain"/>
    <property type="match status" value="1"/>
</dbReference>
<dbReference type="InterPro" id="IPR046373">
    <property type="entry name" value="Acyl-CoA_Oxase/DH_mid-dom_sf"/>
</dbReference>